<dbReference type="OrthoDB" id="9804920at2"/>
<dbReference type="InterPro" id="IPR008257">
    <property type="entry name" value="Pept_M19"/>
</dbReference>
<dbReference type="InterPro" id="IPR032466">
    <property type="entry name" value="Metal_Hydrolase"/>
</dbReference>
<dbReference type="InterPro" id="IPR000180">
    <property type="entry name" value="Dipep_AS"/>
</dbReference>
<evidence type="ECO:0000313" key="2">
    <source>
        <dbReference type="EMBL" id="TQF10190.1"/>
    </source>
</evidence>
<dbReference type="PANTHER" id="PTHR10443">
    <property type="entry name" value="MICROSOMAL DIPEPTIDASE"/>
    <property type="match status" value="1"/>
</dbReference>
<dbReference type="EMBL" id="VIFM01000273">
    <property type="protein sequence ID" value="TQF10190.1"/>
    <property type="molecule type" value="Genomic_DNA"/>
</dbReference>
<dbReference type="RefSeq" id="WP_141648017.1">
    <property type="nucleotide sequence ID" value="NZ_VIFM01000273.1"/>
</dbReference>
<name>A0A540WMC9_9BACT</name>
<dbReference type="CDD" id="cd01301">
    <property type="entry name" value="rDP_like"/>
    <property type="match status" value="1"/>
</dbReference>
<dbReference type="AlphaFoldDB" id="A0A540WMC9"/>
<dbReference type="PROSITE" id="PS00869">
    <property type="entry name" value="RENAL_DIPEPTIDASE_1"/>
    <property type="match status" value="1"/>
</dbReference>
<dbReference type="PANTHER" id="PTHR10443:SF12">
    <property type="entry name" value="DIPEPTIDASE"/>
    <property type="match status" value="1"/>
</dbReference>
<keyword evidence="1" id="KW-0732">Signal</keyword>
<dbReference type="SUPFAM" id="SSF51556">
    <property type="entry name" value="Metallo-dependent hydrolases"/>
    <property type="match status" value="1"/>
</dbReference>
<accession>A0A540WMC9</accession>
<comment type="caution">
    <text evidence="2">The sequence shown here is derived from an EMBL/GenBank/DDBJ whole genome shotgun (WGS) entry which is preliminary data.</text>
</comment>
<reference evidence="2 3" key="1">
    <citation type="submission" date="2019-06" db="EMBL/GenBank/DDBJ databases">
        <authorList>
            <person name="Livingstone P."/>
            <person name="Whitworth D."/>
        </authorList>
    </citation>
    <scope>NUCLEOTIDE SEQUENCE [LARGE SCALE GENOMIC DNA]</scope>
    <source>
        <strain evidence="2 3">AM401</strain>
    </source>
</reference>
<feature type="signal peptide" evidence="1">
    <location>
        <begin position="1"/>
        <end position="19"/>
    </location>
</feature>
<protein>
    <submittedName>
        <fullName evidence="2">Membrane dipeptidase</fullName>
    </submittedName>
</protein>
<keyword evidence="3" id="KW-1185">Reference proteome</keyword>
<dbReference type="GO" id="GO:0070573">
    <property type="term" value="F:metallodipeptidase activity"/>
    <property type="evidence" value="ECO:0007669"/>
    <property type="project" value="InterPro"/>
</dbReference>
<evidence type="ECO:0000256" key="1">
    <source>
        <dbReference type="SAM" id="SignalP"/>
    </source>
</evidence>
<evidence type="ECO:0000313" key="3">
    <source>
        <dbReference type="Proteomes" id="UP000315369"/>
    </source>
</evidence>
<dbReference type="PROSITE" id="PS51365">
    <property type="entry name" value="RENAL_DIPEPTIDASE_2"/>
    <property type="match status" value="1"/>
</dbReference>
<gene>
    <name evidence="2" type="ORF">FJV41_40745</name>
</gene>
<dbReference type="GO" id="GO:0006508">
    <property type="term" value="P:proteolysis"/>
    <property type="evidence" value="ECO:0007669"/>
    <property type="project" value="InterPro"/>
</dbReference>
<sequence length="419" mass="45525">MNRSVLAALLLLGAPSLAAAPAAPSPSSAKARAIHESALIIDTHVDTPLRMLGEGFDLGSQPPNGQGHLDLSRARAGNLGAAFFSIWVEPKEFAGQYTHQSLRIIDSVLSAVEKHPDQMVLALSSKDIVAARAGKQKKLATLMGVEGGHSIQNDLGVLRDFYRLGVRYMTLTWSNTNEWADSSGDISDASVKHHDGLTDFGRDVVREMNRLGMLVDISHVSDKTFFDTLKVTRAPVIASHSSARALTNHPRNMTDEMLKAVATNGGVVMVNFFSAFIDDTYRTSYAAMATERKAAQDAVEAKHKASDPVTRYRANSQASWEWAAKVQRPPLESLINHIDHIAKVAGVDHVGLGSDFDGINSSPQGIDSVADLPRITEALAARGYTREQLHKILGGNLLRVFREAERVSRELRAPPSVQR</sequence>
<dbReference type="Gene3D" id="3.20.20.140">
    <property type="entry name" value="Metal-dependent hydrolases"/>
    <property type="match status" value="1"/>
</dbReference>
<dbReference type="Pfam" id="PF01244">
    <property type="entry name" value="Peptidase_M19"/>
    <property type="match status" value="1"/>
</dbReference>
<organism evidence="2 3">
    <name type="scientific">Myxococcus llanfairpwllgwyngyllgogerychwyrndrobwllllantysiliogogogochensis</name>
    <dbReference type="NCBI Taxonomy" id="2590453"/>
    <lineage>
        <taxon>Bacteria</taxon>
        <taxon>Pseudomonadati</taxon>
        <taxon>Myxococcota</taxon>
        <taxon>Myxococcia</taxon>
        <taxon>Myxococcales</taxon>
        <taxon>Cystobacterineae</taxon>
        <taxon>Myxococcaceae</taxon>
        <taxon>Myxococcus</taxon>
    </lineage>
</organism>
<feature type="chain" id="PRO_5021787624" evidence="1">
    <location>
        <begin position="20"/>
        <end position="419"/>
    </location>
</feature>
<dbReference type="Proteomes" id="UP000315369">
    <property type="component" value="Unassembled WGS sequence"/>
</dbReference>
<proteinExistence type="predicted"/>